<accession>A0A9W9P753</accession>
<proteinExistence type="inferred from homology"/>
<reference evidence="2" key="2">
    <citation type="journal article" date="2023" name="IMA Fungus">
        <title>Comparative genomic study of the Penicillium genus elucidates a diverse pangenome and 15 lateral gene transfer events.</title>
        <authorList>
            <person name="Petersen C."/>
            <person name="Sorensen T."/>
            <person name="Nielsen M.R."/>
            <person name="Sondergaard T.E."/>
            <person name="Sorensen J.L."/>
            <person name="Fitzpatrick D.A."/>
            <person name="Frisvad J.C."/>
            <person name="Nielsen K.L."/>
        </authorList>
    </citation>
    <scope>NUCLEOTIDE SEQUENCE</scope>
    <source>
        <strain evidence="2">IBT 19713</strain>
    </source>
</reference>
<name>A0A9W9P753_9EURO</name>
<reference evidence="2" key="1">
    <citation type="submission" date="2022-11" db="EMBL/GenBank/DDBJ databases">
        <authorList>
            <person name="Petersen C."/>
        </authorList>
    </citation>
    <scope>NUCLEOTIDE SEQUENCE</scope>
    <source>
        <strain evidence="2">IBT 19713</strain>
    </source>
</reference>
<keyword evidence="3" id="KW-1185">Reference proteome</keyword>
<sequence length="237" mass="26800">MGNRDVQSAPCQMGLRPETVAEFTRLLYIQPKYDARSASEYTIRYDNNDRVLFTVTGHKYTDRGVREFRDASGLPMFECQRTWPAWRWGKPWRVRLPGDEADLVDIKLGKGAGHNFDLTFRNALATDVKREEDRLVTVAVRKESFAFCRFSASVGGRKVMDFRESVEKNRTIHSIAASSASGYVAWRSIIEVHVADGFDFALASLISIMLCDSYFSSAAPKAKTIAAREKRLNPIMA</sequence>
<evidence type="ECO:0000313" key="2">
    <source>
        <dbReference type="EMBL" id="KAJ5239105.1"/>
    </source>
</evidence>
<comment type="similarity">
    <text evidence="1">Belongs to the LOR family.</text>
</comment>
<protein>
    <submittedName>
        <fullName evidence="2">Uncharacterized protein</fullName>
    </submittedName>
</protein>
<dbReference type="AlphaFoldDB" id="A0A9W9P753"/>
<organism evidence="2 3">
    <name type="scientific">Penicillium chermesinum</name>
    <dbReference type="NCBI Taxonomy" id="63820"/>
    <lineage>
        <taxon>Eukaryota</taxon>
        <taxon>Fungi</taxon>
        <taxon>Dikarya</taxon>
        <taxon>Ascomycota</taxon>
        <taxon>Pezizomycotina</taxon>
        <taxon>Eurotiomycetes</taxon>
        <taxon>Eurotiomycetidae</taxon>
        <taxon>Eurotiales</taxon>
        <taxon>Aspergillaceae</taxon>
        <taxon>Penicillium</taxon>
    </lineage>
</organism>
<dbReference type="EMBL" id="JAPQKS010000003">
    <property type="protein sequence ID" value="KAJ5239105.1"/>
    <property type="molecule type" value="Genomic_DNA"/>
</dbReference>
<evidence type="ECO:0000313" key="3">
    <source>
        <dbReference type="Proteomes" id="UP001150941"/>
    </source>
</evidence>
<dbReference type="GeneID" id="83200324"/>
<dbReference type="Proteomes" id="UP001150941">
    <property type="component" value="Unassembled WGS sequence"/>
</dbReference>
<evidence type="ECO:0000256" key="1">
    <source>
        <dbReference type="ARBA" id="ARBA00005437"/>
    </source>
</evidence>
<dbReference type="InterPro" id="IPR007612">
    <property type="entry name" value="LOR"/>
</dbReference>
<dbReference type="Gene3D" id="2.40.160.200">
    <property type="entry name" value="LURP1-related"/>
    <property type="match status" value="1"/>
</dbReference>
<comment type="caution">
    <text evidence="2">The sequence shown here is derived from an EMBL/GenBank/DDBJ whole genome shotgun (WGS) entry which is preliminary data.</text>
</comment>
<dbReference type="OrthoDB" id="97518at2759"/>
<gene>
    <name evidence="2" type="ORF">N7468_003724</name>
</gene>
<dbReference type="InterPro" id="IPR025659">
    <property type="entry name" value="Tubby-like_C"/>
</dbReference>
<dbReference type="RefSeq" id="XP_058332024.1">
    <property type="nucleotide sequence ID" value="XM_058473021.1"/>
</dbReference>
<dbReference type="InterPro" id="IPR038595">
    <property type="entry name" value="LOR_sf"/>
</dbReference>
<dbReference type="SUPFAM" id="SSF54518">
    <property type="entry name" value="Tubby C-terminal domain-like"/>
    <property type="match status" value="1"/>
</dbReference>
<dbReference type="Pfam" id="PF04525">
    <property type="entry name" value="LOR"/>
    <property type="match status" value="1"/>
</dbReference>